<gene>
    <name evidence="4" type="primary">Aste57867_13447</name>
    <name evidence="3" type="ORF">As57867_013397</name>
    <name evidence="4" type="ORF">ASTE57867_13447</name>
</gene>
<dbReference type="AlphaFoldDB" id="A0A485KYN8"/>
<dbReference type="PROSITE" id="PS50089">
    <property type="entry name" value="ZF_RING_2"/>
    <property type="match status" value="1"/>
</dbReference>
<dbReference type="EMBL" id="CAADRA010005473">
    <property type="protein sequence ID" value="VFT90285.1"/>
    <property type="molecule type" value="Genomic_DNA"/>
</dbReference>
<sequence>MSSSSFPGTPWFEHISIRVSHRASHDDPILATDGSRVKSAVYKITVTHRPSNMRVHLKRTDFDFEKLRDDATAALNHGHMCEASCPWFFVDLVEHIPKRRFLLPNHADCVVAHHIRLYQELFDHTRAYILSGESKDCLISRDIIPGLLFEFLLRDQVQLDKAFLDTPKSPQQLAKEKRGRRSYRLEKSKSLSLCRVCGDGLVAEDVAAPAYGGGLSTLPCHHVFHDECILLALQDTLECPTCRDEAASLLLVATVENEAGRFHWLRAWWGSCLAV</sequence>
<dbReference type="Proteomes" id="UP000332933">
    <property type="component" value="Unassembled WGS sequence"/>
</dbReference>
<evidence type="ECO:0000256" key="1">
    <source>
        <dbReference type="PROSITE-ProRule" id="PRU00175"/>
    </source>
</evidence>
<keyword evidence="1" id="KW-0862">Zinc</keyword>
<dbReference type="Pfam" id="PF13639">
    <property type="entry name" value="zf-RING_2"/>
    <property type="match status" value="1"/>
</dbReference>
<evidence type="ECO:0000313" key="3">
    <source>
        <dbReference type="EMBL" id="KAF0695757.1"/>
    </source>
</evidence>
<accession>A0A485KYN8</accession>
<keyword evidence="1" id="KW-0479">Metal-binding</keyword>
<protein>
    <submittedName>
        <fullName evidence="4">Aste57867_13447 protein</fullName>
    </submittedName>
</protein>
<proteinExistence type="predicted"/>
<keyword evidence="5" id="KW-1185">Reference proteome</keyword>
<dbReference type="SMART" id="SM00184">
    <property type="entry name" value="RING"/>
    <property type="match status" value="1"/>
</dbReference>
<reference evidence="3" key="2">
    <citation type="submission" date="2019-06" db="EMBL/GenBank/DDBJ databases">
        <title>Genomics analysis of Aphanomyces spp. identifies a new class of oomycete effector associated with host adaptation.</title>
        <authorList>
            <person name="Gaulin E."/>
        </authorList>
    </citation>
    <scope>NUCLEOTIDE SEQUENCE</scope>
    <source>
        <strain evidence="3">CBS 578.67</strain>
    </source>
</reference>
<dbReference type="Gene3D" id="3.30.40.10">
    <property type="entry name" value="Zinc/RING finger domain, C3HC4 (zinc finger)"/>
    <property type="match status" value="1"/>
</dbReference>
<dbReference type="EMBL" id="VJMH01005452">
    <property type="protein sequence ID" value="KAF0695757.1"/>
    <property type="molecule type" value="Genomic_DNA"/>
</dbReference>
<dbReference type="InterPro" id="IPR013083">
    <property type="entry name" value="Znf_RING/FYVE/PHD"/>
</dbReference>
<evidence type="ECO:0000313" key="4">
    <source>
        <dbReference type="EMBL" id="VFT90285.1"/>
    </source>
</evidence>
<feature type="domain" description="RING-type" evidence="2">
    <location>
        <begin position="194"/>
        <end position="243"/>
    </location>
</feature>
<name>A0A485KYN8_9STRA</name>
<dbReference type="SUPFAM" id="SSF57850">
    <property type="entry name" value="RING/U-box"/>
    <property type="match status" value="1"/>
</dbReference>
<organism evidence="4 5">
    <name type="scientific">Aphanomyces stellatus</name>
    <dbReference type="NCBI Taxonomy" id="120398"/>
    <lineage>
        <taxon>Eukaryota</taxon>
        <taxon>Sar</taxon>
        <taxon>Stramenopiles</taxon>
        <taxon>Oomycota</taxon>
        <taxon>Saprolegniomycetes</taxon>
        <taxon>Saprolegniales</taxon>
        <taxon>Verrucalvaceae</taxon>
        <taxon>Aphanomyces</taxon>
    </lineage>
</organism>
<dbReference type="OrthoDB" id="20507at2759"/>
<keyword evidence="1" id="KW-0863">Zinc-finger</keyword>
<evidence type="ECO:0000313" key="5">
    <source>
        <dbReference type="Proteomes" id="UP000332933"/>
    </source>
</evidence>
<dbReference type="InterPro" id="IPR001841">
    <property type="entry name" value="Znf_RING"/>
</dbReference>
<evidence type="ECO:0000259" key="2">
    <source>
        <dbReference type="PROSITE" id="PS50089"/>
    </source>
</evidence>
<reference evidence="4 5" key="1">
    <citation type="submission" date="2019-03" db="EMBL/GenBank/DDBJ databases">
        <authorList>
            <person name="Gaulin E."/>
            <person name="Dumas B."/>
        </authorList>
    </citation>
    <scope>NUCLEOTIDE SEQUENCE [LARGE SCALE GENOMIC DNA]</scope>
    <source>
        <strain evidence="4">CBS 568.67</strain>
    </source>
</reference>
<dbReference type="GO" id="GO:0008270">
    <property type="term" value="F:zinc ion binding"/>
    <property type="evidence" value="ECO:0007669"/>
    <property type="project" value="UniProtKB-KW"/>
</dbReference>